<evidence type="ECO:0000256" key="1">
    <source>
        <dbReference type="SAM" id="MobiDB-lite"/>
    </source>
</evidence>
<name>A0A9W7D4M8_9STRA</name>
<comment type="caution">
    <text evidence="2">The sequence shown here is derived from an EMBL/GenBank/DDBJ whole genome shotgun (WGS) entry which is preliminary data.</text>
</comment>
<organism evidence="2 3">
    <name type="scientific">Phytophthora fragariaefolia</name>
    <dbReference type="NCBI Taxonomy" id="1490495"/>
    <lineage>
        <taxon>Eukaryota</taxon>
        <taxon>Sar</taxon>
        <taxon>Stramenopiles</taxon>
        <taxon>Oomycota</taxon>
        <taxon>Peronosporomycetes</taxon>
        <taxon>Peronosporales</taxon>
        <taxon>Peronosporaceae</taxon>
        <taxon>Phytophthora</taxon>
    </lineage>
</organism>
<evidence type="ECO:0000313" key="3">
    <source>
        <dbReference type="Proteomes" id="UP001165121"/>
    </source>
</evidence>
<dbReference type="AlphaFoldDB" id="A0A9W7D4M8"/>
<feature type="compositionally biased region" description="Basic and acidic residues" evidence="1">
    <location>
        <begin position="1"/>
        <end position="10"/>
    </location>
</feature>
<gene>
    <name evidence="2" type="ORF">Pfra01_002471700</name>
</gene>
<dbReference type="Proteomes" id="UP001165121">
    <property type="component" value="Unassembled WGS sequence"/>
</dbReference>
<dbReference type="OrthoDB" id="142960at2759"/>
<feature type="compositionally biased region" description="Basic and acidic residues" evidence="1">
    <location>
        <begin position="91"/>
        <end position="103"/>
    </location>
</feature>
<protein>
    <submittedName>
        <fullName evidence="2">Unnamed protein product</fullName>
    </submittedName>
</protein>
<feature type="region of interest" description="Disordered" evidence="1">
    <location>
        <begin position="85"/>
        <end position="107"/>
    </location>
</feature>
<reference evidence="2" key="1">
    <citation type="submission" date="2023-04" db="EMBL/GenBank/DDBJ databases">
        <title>Phytophthora fragariaefolia NBRC 109709.</title>
        <authorList>
            <person name="Ichikawa N."/>
            <person name="Sato H."/>
            <person name="Tonouchi N."/>
        </authorList>
    </citation>
    <scope>NUCLEOTIDE SEQUENCE</scope>
    <source>
        <strain evidence="2">NBRC 109709</strain>
    </source>
</reference>
<keyword evidence="3" id="KW-1185">Reference proteome</keyword>
<feature type="region of interest" description="Disordered" evidence="1">
    <location>
        <begin position="1"/>
        <end position="55"/>
    </location>
</feature>
<proteinExistence type="predicted"/>
<accession>A0A9W7D4M8</accession>
<evidence type="ECO:0000313" key="2">
    <source>
        <dbReference type="EMBL" id="GMF57759.1"/>
    </source>
</evidence>
<sequence>METHDHERSPPHGGGRAGDEGRDQVPMGRAVQGHDHAPGARTWAPNGDDLGRGSMAWLERMEERGDRTQSRWAKQDQAIGCKRMRTLSSQEGDRERMSAKAEREDNEAEQELLVELSNEAWAQIEQGFSQTNMKCASR</sequence>
<dbReference type="EMBL" id="BSXT01004404">
    <property type="protein sequence ID" value="GMF57759.1"/>
    <property type="molecule type" value="Genomic_DNA"/>
</dbReference>